<feature type="compositionally biased region" description="Basic and acidic residues" evidence="1">
    <location>
        <begin position="64"/>
        <end position="83"/>
    </location>
</feature>
<name>A0A8H5T8P3_9HYPO</name>
<dbReference type="EMBL" id="JAAOAK010000463">
    <property type="protein sequence ID" value="KAF5664559.1"/>
    <property type="molecule type" value="Genomic_DNA"/>
</dbReference>
<feature type="compositionally biased region" description="Basic and acidic residues" evidence="1">
    <location>
        <begin position="20"/>
        <end position="31"/>
    </location>
</feature>
<reference evidence="2 3" key="1">
    <citation type="submission" date="2020-05" db="EMBL/GenBank/DDBJ databases">
        <title>Identification and distribution of gene clusters putatively required for synthesis of sphingolipid metabolism inhibitors in phylogenetically diverse species of the filamentous fungus Fusarium.</title>
        <authorList>
            <person name="Kim H.-S."/>
            <person name="Busman M."/>
            <person name="Brown D.W."/>
            <person name="Divon H."/>
            <person name="Uhlig S."/>
            <person name="Proctor R.H."/>
        </authorList>
    </citation>
    <scope>NUCLEOTIDE SEQUENCE [LARGE SCALE GENOMIC DNA]</scope>
    <source>
        <strain evidence="2 3">NRRL 25311</strain>
    </source>
</reference>
<sequence length="420" mass="46876">MLNQDHSLLVSAQLCSDANHTPHQEKRESKQKSPPSGAQASGKSTKRPAESSGLPHKKSRRAKSHNDLEKPDGDDGSGDDKKEEKFACPFYRKDPLRFLECMNLRLVSISIVKQHLKRRHAANPDSDGSGQQEDLAFSTMSGDDNTEAICAQGNNEDLDIIPPKILDVLKRRSDRRMSSTDQWHDIYVLLFGESDITPEPLLDGVVKEMTSIIRDIWSKDGGQILENHILARGMPVSSDQLLSLLPDLLDSVAKRFEDKPVGANANKQVAGTQEPATPYYMPEMPRYTPISPSASFTRHSSMPIFGIEGNSEDPFRVPHHMPHFPTYNPISTSAPLTRYSPTSISEVENFDDPFRTPYLSHLSYYTPISTFASPARESPTPTFDVENSDYLRSVGEVFDSQSIPYTYPYYLSSIAGTDQL</sequence>
<accession>A0A8H5T8P3</accession>
<dbReference type="PANTHER" id="PTHR38166:SF1">
    <property type="entry name" value="C2H2-TYPE DOMAIN-CONTAINING PROTEIN"/>
    <property type="match status" value="1"/>
</dbReference>
<evidence type="ECO:0000313" key="2">
    <source>
        <dbReference type="EMBL" id="KAF5664559.1"/>
    </source>
</evidence>
<dbReference type="AlphaFoldDB" id="A0A8H5T8P3"/>
<feature type="region of interest" description="Disordered" evidence="1">
    <location>
        <begin position="1"/>
        <end position="83"/>
    </location>
</feature>
<dbReference type="PANTHER" id="PTHR38166">
    <property type="entry name" value="C2H2-TYPE DOMAIN-CONTAINING PROTEIN-RELATED"/>
    <property type="match status" value="1"/>
</dbReference>
<gene>
    <name evidence="2" type="ORF">FDENT_12812</name>
</gene>
<keyword evidence="3" id="KW-1185">Reference proteome</keyword>
<organism evidence="2 3">
    <name type="scientific">Fusarium denticulatum</name>
    <dbReference type="NCBI Taxonomy" id="48507"/>
    <lineage>
        <taxon>Eukaryota</taxon>
        <taxon>Fungi</taxon>
        <taxon>Dikarya</taxon>
        <taxon>Ascomycota</taxon>
        <taxon>Pezizomycotina</taxon>
        <taxon>Sordariomycetes</taxon>
        <taxon>Hypocreomycetidae</taxon>
        <taxon>Hypocreales</taxon>
        <taxon>Nectriaceae</taxon>
        <taxon>Fusarium</taxon>
        <taxon>Fusarium fujikuroi species complex</taxon>
    </lineage>
</organism>
<proteinExistence type="predicted"/>
<protein>
    <submittedName>
        <fullName evidence="2">Uncharacterized protein</fullName>
    </submittedName>
</protein>
<evidence type="ECO:0000313" key="3">
    <source>
        <dbReference type="Proteomes" id="UP000562682"/>
    </source>
</evidence>
<dbReference type="Proteomes" id="UP000562682">
    <property type="component" value="Unassembled WGS sequence"/>
</dbReference>
<comment type="caution">
    <text evidence="2">The sequence shown here is derived from an EMBL/GenBank/DDBJ whole genome shotgun (WGS) entry which is preliminary data.</text>
</comment>
<feature type="compositionally biased region" description="Polar residues" evidence="1">
    <location>
        <begin position="32"/>
        <end position="43"/>
    </location>
</feature>
<evidence type="ECO:0000256" key="1">
    <source>
        <dbReference type="SAM" id="MobiDB-lite"/>
    </source>
</evidence>